<dbReference type="RefSeq" id="WP_317834332.1">
    <property type="nucleotide sequence ID" value="NZ_CP136920.1"/>
</dbReference>
<feature type="chain" id="PRO_5042822491" evidence="1">
    <location>
        <begin position="23"/>
        <end position="163"/>
    </location>
</feature>
<dbReference type="EMBL" id="CP136920">
    <property type="protein sequence ID" value="WOO41848.1"/>
    <property type="molecule type" value="Genomic_DNA"/>
</dbReference>
<proteinExistence type="predicted"/>
<gene>
    <name evidence="2" type="ORF">RZN69_02025</name>
</gene>
<accession>A0AAQ3LE09</accession>
<keyword evidence="1" id="KW-0732">Signal</keyword>
<reference evidence="2 3" key="1">
    <citation type="submission" date="2023-10" db="EMBL/GenBank/DDBJ databases">
        <title>Rubellicoccus peritrichatus gen. nov., sp. nov., isolated from an algae of coral reef tank.</title>
        <authorList>
            <person name="Luo J."/>
        </authorList>
    </citation>
    <scope>NUCLEOTIDE SEQUENCE [LARGE SCALE GENOMIC DNA]</scope>
    <source>
        <strain evidence="2 3">CR14</strain>
    </source>
</reference>
<dbReference type="AlphaFoldDB" id="A0AAQ3LE09"/>
<evidence type="ECO:0000313" key="3">
    <source>
        <dbReference type="Proteomes" id="UP001304300"/>
    </source>
</evidence>
<evidence type="ECO:0000256" key="1">
    <source>
        <dbReference type="SAM" id="SignalP"/>
    </source>
</evidence>
<dbReference type="Proteomes" id="UP001304300">
    <property type="component" value="Chromosome"/>
</dbReference>
<organism evidence="2 3">
    <name type="scientific">Rubellicoccus peritrichatus</name>
    <dbReference type="NCBI Taxonomy" id="3080537"/>
    <lineage>
        <taxon>Bacteria</taxon>
        <taxon>Pseudomonadati</taxon>
        <taxon>Verrucomicrobiota</taxon>
        <taxon>Opitutia</taxon>
        <taxon>Puniceicoccales</taxon>
        <taxon>Cerasicoccaceae</taxon>
        <taxon>Rubellicoccus</taxon>
    </lineage>
</organism>
<dbReference type="KEGG" id="puo:RZN69_02025"/>
<evidence type="ECO:0000313" key="2">
    <source>
        <dbReference type="EMBL" id="WOO41848.1"/>
    </source>
</evidence>
<feature type="signal peptide" evidence="1">
    <location>
        <begin position="1"/>
        <end position="22"/>
    </location>
</feature>
<sequence length="163" mass="17749">MKNYKTLALSLFAALFLTSAYAGTNDTASYYRAHFEEYAGKTVSLDVAFIRVLPVDIGEDYFAFIVSTVDDDNRSRGGSIAVVASKDKKNNIVSRYGTTADRDGKRSVETKKLNGTLESMPNINTNSYTPYIDMTDGEFEPNGEFGKIARGAGSGIGKKGKKL</sequence>
<protein>
    <submittedName>
        <fullName evidence="2">Uncharacterized protein</fullName>
    </submittedName>
</protein>
<name>A0AAQ3LE09_9BACT</name>
<keyword evidence="3" id="KW-1185">Reference proteome</keyword>